<feature type="region of interest" description="Disordered" evidence="1">
    <location>
        <begin position="183"/>
        <end position="282"/>
    </location>
</feature>
<sequence length="502" mass="54066">MAAPAAALLPSPRPPVDGDAVSVLPGLYVPEASQWLSTSAGRIAGDGYSWMQAVHWVAGAGLYKPRRHRSHGPRSFGPTTVRVAQELAQLLPCRPGIEYLMRRTGLSERSVQNHLMILRETGLLAWILKGTRVRGERAQASEFALMVPIEFDRALGIRTAGEGTGRRVVGIAESGRKLIAALAKKAARKLRRPRRKPSKTTPKTVSKAPAGGVREGAGEAAVSEGSRCTSMGGGSTSSSSAGGTYFPPESKLASGESESTPKKSKAKAAGGRKPKRKSLNRIGRRFQLAGELTRRIEWLRGCSVPRIAWVVREVADAGWTGDEVLAWLEMRGTAERVRRGSGLLAVLLASATTVLDTPAKRVGAVEQWHRAEEARRRHRIERVRAARERHDGGWQAPASRAVRHEVEAAFDQLLAPAPVDVEEGQGLVLDGTETFEFGDEELAPLITAMREELAYGRTDLASAAIETLGAEEAACVLGEGLVRRALQLDALARTTSITFGTR</sequence>
<evidence type="ECO:0000313" key="2">
    <source>
        <dbReference type="EMBL" id="KUH35246.1"/>
    </source>
</evidence>
<protein>
    <submittedName>
        <fullName evidence="2">Uncharacterized protein</fullName>
    </submittedName>
</protein>
<dbReference type="AlphaFoldDB" id="A0A100Y062"/>
<feature type="compositionally biased region" description="Basic residues" evidence="1">
    <location>
        <begin position="185"/>
        <end position="198"/>
    </location>
</feature>
<organism evidence="2 3">
    <name type="scientific">Streptomyces kanasensis</name>
    <dbReference type="NCBI Taxonomy" id="936756"/>
    <lineage>
        <taxon>Bacteria</taxon>
        <taxon>Bacillati</taxon>
        <taxon>Actinomycetota</taxon>
        <taxon>Actinomycetes</taxon>
        <taxon>Kitasatosporales</taxon>
        <taxon>Streptomycetaceae</taxon>
        <taxon>Streptomyces</taxon>
    </lineage>
</organism>
<proteinExistence type="predicted"/>
<reference evidence="2 3" key="1">
    <citation type="submission" date="2015-11" db="EMBL/GenBank/DDBJ databases">
        <title>Genome-wide analysis reveals the secondary metabolome in Streptomyces kanasensis ZX01.</title>
        <authorList>
            <person name="Zhang G."/>
            <person name="Han L."/>
            <person name="Feng J."/>
            <person name="Zhang X."/>
        </authorList>
    </citation>
    <scope>NUCLEOTIDE SEQUENCE [LARGE SCALE GENOMIC DNA]</scope>
    <source>
        <strain evidence="2 3">ZX01</strain>
    </source>
</reference>
<dbReference type="EMBL" id="LNSV01000169">
    <property type="protein sequence ID" value="KUH35246.1"/>
    <property type="molecule type" value="Genomic_DNA"/>
</dbReference>
<evidence type="ECO:0000313" key="3">
    <source>
        <dbReference type="Proteomes" id="UP000054011"/>
    </source>
</evidence>
<accession>A0A100Y062</accession>
<evidence type="ECO:0000256" key="1">
    <source>
        <dbReference type="SAM" id="MobiDB-lite"/>
    </source>
</evidence>
<keyword evidence="3" id="KW-1185">Reference proteome</keyword>
<dbReference type="Proteomes" id="UP000054011">
    <property type="component" value="Unassembled WGS sequence"/>
</dbReference>
<gene>
    <name evidence="2" type="ORF">ATE80_30400</name>
</gene>
<comment type="caution">
    <text evidence="2">The sequence shown here is derived from an EMBL/GenBank/DDBJ whole genome shotgun (WGS) entry which is preliminary data.</text>
</comment>
<feature type="compositionally biased region" description="Basic residues" evidence="1">
    <location>
        <begin position="262"/>
        <end position="282"/>
    </location>
</feature>
<dbReference type="STRING" id="936756.ATE80_30400"/>
<name>A0A100Y062_9ACTN</name>
<feature type="compositionally biased region" description="Low complexity" evidence="1">
    <location>
        <begin position="199"/>
        <end position="244"/>
    </location>
</feature>